<sequence length="573" mass="59771">MFSTEGVLAVTAALILGSTLAPPAAAQQTEGNYGRQCSGSVDRNSPRLTSGFGFDLSNTRHQESRIDSSNVAGLGVAYSHVAVGAQGKRGAPAATDQAMFFSAGRDIVAMDRHTGCIFWKYTVPASDLGITLGKNIVRSSSILLIDDDPSRPALVAAGDAQGRVYAVDAVTGQLAWSAFAGANPQYDWITGGLQYFDGKLFVPVSSREVITTAADPATPCCTTHGVLQVFDAYTGAVTWTYHTTPPAQELSPTPLGGRALGPNGASLWGVPAIDPASRTVYIGTGQNYSPPLTDTSDAIIALDLDTGSRRWAFQARKDDIWNAACEVPALGQLKCADPIGHDFDFGAPPILTRLPDGRRVVLAGDKGGDIYCIDAGNGSLIWRNELGRGSALGGVHMGMATDGKRLYVPIADAFADKTSALTKDLPSLLGPNGPQVPVQPVPEGRPGIYALDIATGSVVWDIHPTHIYDGAEYISIYSAAPSVTNDVLLAGSLDGELRAFRTADGTELARFDSDIDVVDVAGNTGAGGTIDSVGAVPVDDTILLNSGYSNFGGIDAYQAGPGNVLFVLKVPAR</sequence>
<organism evidence="6 7">
    <name type="scientific">Skermania pinensis</name>
    <dbReference type="NCBI Taxonomy" id="39122"/>
    <lineage>
        <taxon>Bacteria</taxon>
        <taxon>Bacillati</taxon>
        <taxon>Actinomycetota</taxon>
        <taxon>Actinomycetes</taxon>
        <taxon>Mycobacteriales</taxon>
        <taxon>Gordoniaceae</taxon>
        <taxon>Skermania</taxon>
    </lineage>
</organism>
<comment type="cofactor">
    <cofactor evidence="1">
        <name>pyrroloquinoline quinone</name>
        <dbReference type="ChEBI" id="CHEBI:58442"/>
    </cofactor>
</comment>
<dbReference type="InterPro" id="IPR018391">
    <property type="entry name" value="PQQ_b-propeller_rpt"/>
</dbReference>
<comment type="similarity">
    <text evidence="2">Belongs to the bacterial PQQ dehydrogenase family.</text>
</comment>
<evidence type="ECO:0000256" key="2">
    <source>
        <dbReference type="ARBA" id="ARBA00008156"/>
    </source>
</evidence>
<dbReference type="PANTHER" id="PTHR32303">
    <property type="entry name" value="QUINOPROTEIN ALCOHOL DEHYDROGENASE (CYTOCHROME C)"/>
    <property type="match status" value="1"/>
</dbReference>
<dbReference type="PANTHER" id="PTHR32303:SF10">
    <property type="entry name" value="OUTER MEMBRANE PROTEIN ASSEMBLY FACTOR BAMB"/>
    <property type="match status" value="1"/>
</dbReference>
<feature type="domain" description="Pyrrolo-quinoline quinone repeat" evidence="5">
    <location>
        <begin position="55"/>
        <end position="324"/>
    </location>
</feature>
<dbReference type="InterPro" id="IPR002372">
    <property type="entry name" value="PQQ_rpt_dom"/>
</dbReference>
<feature type="signal peptide" evidence="4">
    <location>
        <begin position="1"/>
        <end position="26"/>
    </location>
</feature>
<gene>
    <name evidence="6" type="ORF">KV203_18520</name>
</gene>
<keyword evidence="3" id="KW-0560">Oxidoreductase</keyword>
<evidence type="ECO:0000256" key="1">
    <source>
        <dbReference type="ARBA" id="ARBA00001931"/>
    </source>
</evidence>
<evidence type="ECO:0000256" key="3">
    <source>
        <dbReference type="ARBA" id="ARBA00023002"/>
    </source>
</evidence>
<dbReference type="SMART" id="SM00564">
    <property type="entry name" value="PQQ"/>
    <property type="match status" value="7"/>
</dbReference>
<dbReference type="Gene3D" id="2.140.10.10">
    <property type="entry name" value="Quinoprotein alcohol dehydrogenase-like superfamily"/>
    <property type="match status" value="2"/>
</dbReference>
<evidence type="ECO:0000313" key="7">
    <source>
        <dbReference type="Proteomes" id="UP000887023"/>
    </source>
</evidence>
<name>A0ABX8S7M2_9ACTN</name>
<reference evidence="6" key="1">
    <citation type="submission" date="2021-07" db="EMBL/GenBank/DDBJ databases">
        <title>Candidatus Kaistella beijingensis sp. nov. isolated from a municipal wastewater treatment plant is involved in sludge foaming.</title>
        <authorList>
            <person name="Song Y."/>
            <person name="Liu S.-J."/>
        </authorList>
    </citation>
    <scope>NUCLEOTIDE SEQUENCE</scope>
    <source>
        <strain evidence="6">DSM 43998</strain>
    </source>
</reference>
<evidence type="ECO:0000259" key="5">
    <source>
        <dbReference type="Pfam" id="PF01011"/>
    </source>
</evidence>
<protein>
    <submittedName>
        <fullName evidence="6">PQQ-binding-like beta-propeller repeat protein</fullName>
    </submittedName>
</protein>
<dbReference type="InterPro" id="IPR011047">
    <property type="entry name" value="Quinoprotein_ADH-like_sf"/>
</dbReference>
<feature type="chain" id="PRO_5046248521" evidence="4">
    <location>
        <begin position="27"/>
        <end position="573"/>
    </location>
</feature>
<dbReference type="SUPFAM" id="SSF50998">
    <property type="entry name" value="Quinoprotein alcohol dehydrogenase-like"/>
    <property type="match status" value="1"/>
</dbReference>
<proteinExistence type="inferred from homology"/>
<dbReference type="RefSeq" id="WP_066469273.1">
    <property type="nucleotide sequence ID" value="NZ_CBCRUZ010000005.1"/>
</dbReference>
<keyword evidence="7" id="KW-1185">Reference proteome</keyword>
<keyword evidence="4" id="KW-0732">Signal</keyword>
<dbReference type="EMBL" id="CP079105">
    <property type="protein sequence ID" value="QXQ13753.1"/>
    <property type="molecule type" value="Genomic_DNA"/>
</dbReference>
<evidence type="ECO:0000256" key="4">
    <source>
        <dbReference type="SAM" id="SignalP"/>
    </source>
</evidence>
<dbReference type="Pfam" id="PF01011">
    <property type="entry name" value="PQQ"/>
    <property type="match status" value="1"/>
</dbReference>
<evidence type="ECO:0000313" key="6">
    <source>
        <dbReference type="EMBL" id="QXQ13753.1"/>
    </source>
</evidence>
<accession>A0ABX8S7M2</accession>
<dbReference type="Proteomes" id="UP000887023">
    <property type="component" value="Chromosome"/>
</dbReference>